<keyword evidence="8" id="KW-0175">Coiled coil</keyword>
<keyword evidence="5 7" id="KW-0408">Iron</keyword>
<sequence>MVTELETQEKTTVKSIPFIKESPVVGSLFKYQRDRLNLFMRMWREQGPVSGFHMGPFPLPAFFSAEHVHSILVEHAYDFDKGESIHNVFRPVIGNGIFTSEGDFHRRQRKIMAPPFQPRHIASYADNMVYYGEQVQQRWQDGARINIDEEMTTITMSIIGKVLFNVDVFTETDELGAAMATTLNFVGHRLARLLPTPYNWPTPQNKRAHQAIALLRSRIQQMIEERRASAEEGNDFLSILLRARDDEGKPMDNEQLIDECLTLFGAGHETTAVALTWAWYLLAQHPEQYRKLQEEARSALGGRAATYADLTKLPYSQQVFKETLRMYPPAYAMGRAALKDIVIDGYQVHKGDLVLIAPYVMHNRPDYFPHPFEFDPERFTPEREKQLPRYAYLPFGAGPRICIGNYFAMMEGQLLLSTLAQRVTFELVPGQQITPDPGKSLTLRPDRHVQMVVRRYM</sequence>
<dbReference type="PANTHER" id="PTHR24291">
    <property type="entry name" value="CYTOCHROME P450 FAMILY 4"/>
    <property type="match status" value="1"/>
</dbReference>
<dbReference type="Gene3D" id="1.10.630.10">
    <property type="entry name" value="Cytochrome P450"/>
    <property type="match status" value="1"/>
</dbReference>
<evidence type="ECO:0000313" key="10">
    <source>
        <dbReference type="Proteomes" id="UP000654345"/>
    </source>
</evidence>
<name>A0ABQ3V0G2_9CHLR</name>
<dbReference type="Proteomes" id="UP000654345">
    <property type="component" value="Unassembled WGS sequence"/>
</dbReference>
<keyword evidence="2 7" id="KW-0349">Heme</keyword>
<evidence type="ECO:0000256" key="4">
    <source>
        <dbReference type="ARBA" id="ARBA00023002"/>
    </source>
</evidence>
<evidence type="ECO:0000256" key="6">
    <source>
        <dbReference type="ARBA" id="ARBA00023033"/>
    </source>
</evidence>
<proteinExistence type="inferred from homology"/>
<dbReference type="SUPFAM" id="SSF48264">
    <property type="entry name" value="Cytochrome P450"/>
    <property type="match status" value="1"/>
</dbReference>
<evidence type="ECO:0000256" key="8">
    <source>
        <dbReference type="SAM" id="Coils"/>
    </source>
</evidence>
<accession>A0ABQ3V0G2</accession>
<organism evidence="9 10">
    <name type="scientific">Ktedonobacter robiniae</name>
    <dbReference type="NCBI Taxonomy" id="2778365"/>
    <lineage>
        <taxon>Bacteria</taxon>
        <taxon>Bacillati</taxon>
        <taxon>Chloroflexota</taxon>
        <taxon>Ktedonobacteria</taxon>
        <taxon>Ktedonobacterales</taxon>
        <taxon>Ktedonobacteraceae</taxon>
        <taxon>Ktedonobacter</taxon>
    </lineage>
</organism>
<protein>
    <submittedName>
        <fullName evidence="9">Cytochrome P450</fullName>
    </submittedName>
</protein>
<dbReference type="InterPro" id="IPR002401">
    <property type="entry name" value="Cyt_P450_E_grp-I"/>
</dbReference>
<dbReference type="RefSeq" id="WP_201374869.1">
    <property type="nucleotide sequence ID" value="NZ_BNJG01000003.1"/>
</dbReference>
<evidence type="ECO:0000256" key="7">
    <source>
        <dbReference type="RuleBase" id="RU000461"/>
    </source>
</evidence>
<dbReference type="InterPro" id="IPR036396">
    <property type="entry name" value="Cyt_P450_sf"/>
</dbReference>
<evidence type="ECO:0000256" key="5">
    <source>
        <dbReference type="ARBA" id="ARBA00023004"/>
    </source>
</evidence>
<dbReference type="PRINTS" id="PR00463">
    <property type="entry name" value="EP450I"/>
</dbReference>
<keyword evidence="4 7" id="KW-0560">Oxidoreductase</keyword>
<dbReference type="Pfam" id="PF00067">
    <property type="entry name" value="p450"/>
    <property type="match status" value="1"/>
</dbReference>
<dbReference type="InterPro" id="IPR017972">
    <property type="entry name" value="Cyt_P450_CS"/>
</dbReference>
<dbReference type="PRINTS" id="PR00385">
    <property type="entry name" value="P450"/>
</dbReference>
<evidence type="ECO:0000256" key="2">
    <source>
        <dbReference type="ARBA" id="ARBA00022617"/>
    </source>
</evidence>
<keyword evidence="3 7" id="KW-0479">Metal-binding</keyword>
<comment type="similarity">
    <text evidence="1 7">Belongs to the cytochrome P450 family.</text>
</comment>
<keyword evidence="10" id="KW-1185">Reference proteome</keyword>
<evidence type="ECO:0000256" key="1">
    <source>
        <dbReference type="ARBA" id="ARBA00010617"/>
    </source>
</evidence>
<dbReference type="InterPro" id="IPR001128">
    <property type="entry name" value="Cyt_P450"/>
</dbReference>
<keyword evidence="6 7" id="KW-0503">Monooxygenase</keyword>
<dbReference type="CDD" id="cd20620">
    <property type="entry name" value="CYP132-like"/>
    <property type="match status" value="1"/>
</dbReference>
<dbReference type="EMBL" id="BNJG01000003">
    <property type="protein sequence ID" value="GHO58604.1"/>
    <property type="molecule type" value="Genomic_DNA"/>
</dbReference>
<dbReference type="PANTHER" id="PTHR24291:SF50">
    <property type="entry name" value="BIFUNCTIONAL ALBAFLAVENONE MONOOXYGENASE_TERPENE SYNTHASE"/>
    <property type="match status" value="1"/>
</dbReference>
<evidence type="ECO:0000256" key="3">
    <source>
        <dbReference type="ARBA" id="ARBA00022723"/>
    </source>
</evidence>
<evidence type="ECO:0000313" key="9">
    <source>
        <dbReference type="EMBL" id="GHO58604.1"/>
    </source>
</evidence>
<comment type="caution">
    <text evidence="9">The sequence shown here is derived from an EMBL/GenBank/DDBJ whole genome shotgun (WGS) entry which is preliminary data.</text>
</comment>
<feature type="coiled-coil region" evidence="8">
    <location>
        <begin position="205"/>
        <end position="232"/>
    </location>
</feature>
<gene>
    <name evidence="9" type="ORF">KSB_70790</name>
</gene>
<reference evidence="9 10" key="1">
    <citation type="journal article" date="2021" name="Int. J. Syst. Evol. Microbiol.">
        <title>Reticulibacter mediterranei gen. nov., sp. nov., within the new family Reticulibacteraceae fam. nov., and Ktedonospora formicarum gen. nov., sp. nov., Ktedonobacter robiniae sp. nov., Dictyobacter formicarum sp. nov. and Dictyobacter arantiisoli sp. nov., belonging to the class Ktedonobacteria.</title>
        <authorList>
            <person name="Yabe S."/>
            <person name="Zheng Y."/>
            <person name="Wang C.M."/>
            <person name="Sakai Y."/>
            <person name="Abe K."/>
            <person name="Yokota A."/>
            <person name="Donadio S."/>
            <person name="Cavaletti L."/>
            <person name="Monciardini P."/>
        </authorList>
    </citation>
    <scope>NUCLEOTIDE SEQUENCE [LARGE SCALE GENOMIC DNA]</scope>
    <source>
        <strain evidence="9 10">SOSP1-30</strain>
    </source>
</reference>
<dbReference type="PROSITE" id="PS00086">
    <property type="entry name" value="CYTOCHROME_P450"/>
    <property type="match status" value="1"/>
</dbReference>
<dbReference type="InterPro" id="IPR050196">
    <property type="entry name" value="Cytochrome_P450_Monoox"/>
</dbReference>